<gene>
    <name evidence="7" type="ORF">OGATHE_000694</name>
</gene>
<evidence type="ECO:0000256" key="4">
    <source>
        <dbReference type="ARBA" id="ARBA00022946"/>
    </source>
</evidence>
<keyword evidence="6" id="KW-0472">Membrane</keyword>
<keyword evidence="4" id="KW-0809">Transit peptide</keyword>
<reference evidence="7" key="2">
    <citation type="submission" date="2021-01" db="EMBL/GenBank/DDBJ databases">
        <authorList>
            <person name="Schikora-Tamarit M.A."/>
        </authorList>
    </citation>
    <scope>NUCLEOTIDE SEQUENCE</scope>
    <source>
        <strain evidence="7">NCAIM Y.01608</strain>
    </source>
</reference>
<dbReference type="OrthoDB" id="430436at2759"/>
<evidence type="ECO:0000313" key="8">
    <source>
        <dbReference type="Proteomes" id="UP000788993"/>
    </source>
</evidence>
<dbReference type="EMBL" id="JAEUBD010000095">
    <property type="protein sequence ID" value="KAH3678039.1"/>
    <property type="molecule type" value="Genomic_DNA"/>
</dbReference>
<name>A0A9P8PVA3_9ASCO</name>
<dbReference type="Gene3D" id="3.40.50.720">
    <property type="entry name" value="NAD(P)-binding Rossmann-like Domain"/>
    <property type="match status" value="1"/>
</dbReference>
<evidence type="ECO:0000256" key="6">
    <source>
        <dbReference type="ARBA" id="ARBA00023136"/>
    </source>
</evidence>
<comment type="similarity">
    <text evidence="2">Belongs to the FMP52 family.</text>
</comment>
<proteinExistence type="inferred from homology"/>
<keyword evidence="3" id="KW-1000">Mitochondrion outer membrane</keyword>
<reference evidence="7" key="1">
    <citation type="journal article" date="2021" name="Open Biol.">
        <title>Shared evolutionary footprints suggest mitochondrial oxidative damage underlies multiple complex I losses in fungi.</title>
        <authorList>
            <person name="Schikora-Tamarit M.A."/>
            <person name="Marcet-Houben M."/>
            <person name="Nosek J."/>
            <person name="Gabaldon T."/>
        </authorList>
    </citation>
    <scope>NUCLEOTIDE SEQUENCE</scope>
    <source>
        <strain evidence="7">NCAIM Y.01608</strain>
    </source>
</reference>
<evidence type="ECO:0000256" key="3">
    <source>
        <dbReference type="ARBA" id="ARBA00022787"/>
    </source>
</evidence>
<keyword evidence="8" id="KW-1185">Reference proteome</keyword>
<dbReference type="FunFam" id="3.40.50.720:FF:000366">
    <property type="entry name" value="Protein FMP52, mitochondrial"/>
    <property type="match status" value="1"/>
</dbReference>
<evidence type="ECO:0000256" key="5">
    <source>
        <dbReference type="ARBA" id="ARBA00023128"/>
    </source>
</evidence>
<dbReference type="Proteomes" id="UP000788993">
    <property type="component" value="Unassembled WGS sequence"/>
</dbReference>
<dbReference type="PANTHER" id="PTHR14097">
    <property type="entry name" value="OXIDOREDUCTASE HTATIP2"/>
    <property type="match status" value="1"/>
</dbReference>
<dbReference type="SUPFAM" id="SSF51735">
    <property type="entry name" value="NAD(P)-binding Rossmann-fold domains"/>
    <property type="match status" value="1"/>
</dbReference>
<comment type="caution">
    <text evidence="7">The sequence shown here is derived from an EMBL/GenBank/DDBJ whole genome shotgun (WGS) entry which is preliminary data.</text>
</comment>
<evidence type="ECO:0000256" key="2">
    <source>
        <dbReference type="ARBA" id="ARBA00006617"/>
    </source>
</evidence>
<dbReference type="InterPro" id="IPR036291">
    <property type="entry name" value="NAD(P)-bd_dom_sf"/>
</dbReference>
<dbReference type="PANTHER" id="PTHR14097:SF7">
    <property type="entry name" value="OXIDOREDUCTASE HTATIP2"/>
    <property type="match status" value="1"/>
</dbReference>
<dbReference type="GO" id="GO:0051170">
    <property type="term" value="P:import into nucleus"/>
    <property type="evidence" value="ECO:0007669"/>
    <property type="project" value="TreeGrafter"/>
</dbReference>
<evidence type="ECO:0008006" key="9">
    <source>
        <dbReference type="Google" id="ProtNLM"/>
    </source>
</evidence>
<protein>
    <recommendedName>
        <fullName evidence="9">NAD(P)-binding domain-containing protein</fullName>
    </recommendedName>
</protein>
<sequence length="232" mass="25346">MSSYFALGSTGLCGNFFVNIAANSPNVARIYTLGRREPKVTTDSSKLIATVEPDTDKWPALIRNLDIPQHSTYYSSFGTTRKAAGSAENFIKIDEGINVAAATAAKESGKFDTAVLVSSIGANSSSRFLYMATKGRIEEKIKELKFKRTIILRPGPLLGEREHAHSLLESVSRKVGGVVRGTIFEGLLAHPIKGEEVAKVAFYLSQKPIEEDNKVIVVESNEMLRIIRDNGL</sequence>
<comment type="subcellular location">
    <subcellularLocation>
        <location evidence="1">Mitochondrion outer membrane</location>
        <topology evidence="1">Peripheral membrane protein</topology>
    </subcellularLocation>
</comment>
<dbReference type="AlphaFoldDB" id="A0A9P8PVA3"/>
<dbReference type="GO" id="GO:0005741">
    <property type="term" value="C:mitochondrial outer membrane"/>
    <property type="evidence" value="ECO:0007669"/>
    <property type="project" value="UniProtKB-SubCell"/>
</dbReference>
<keyword evidence="5" id="KW-0496">Mitochondrion</keyword>
<evidence type="ECO:0000256" key="1">
    <source>
        <dbReference type="ARBA" id="ARBA00004450"/>
    </source>
</evidence>
<accession>A0A9P8PVA3</accession>
<evidence type="ECO:0000313" key="7">
    <source>
        <dbReference type="EMBL" id="KAH3678039.1"/>
    </source>
</evidence>
<organism evidence="7 8">
    <name type="scientific">Ogataea polymorpha</name>
    <dbReference type="NCBI Taxonomy" id="460523"/>
    <lineage>
        <taxon>Eukaryota</taxon>
        <taxon>Fungi</taxon>
        <taxon>Dikarya</taxon>
        <taxon>Ascomycota</taxon>
        <taxon>Saccharomycotina</taxon>
        <taxon>Pichiomycetes</taxon>
        <taxon>Pichiales</taxon>
        <taxon>Pichiaceae</taxon>
        <taxon>Ogataea</taxon>
    </lineage>
</organism>